<comment type="caution">
    <text evidence="3">The sequence shown here is derived from an EMBL/GenBank/DDBJ whole genome shotgun (WGS) entry which is preliminary data.</text>
</comment>
<dbReference type="AlphaFoldDB" id="A0A5C6TVL3"/>
<dbReference type="RefSeq" id="WP_147043154.1">
    <property type="nucleotide sequence ID" value="NZ_BAABIR010000004.1"/>
</dbReference>
<dbReference type="OrthoDB" id="8403091at2"/>
<evidence type="ECO:0000313" key="3">
    <source>
        <dbReference type="EMBL" id="TXC63748.1"/>
    </source>
</evidence>
<dbReference type="EMBL" id="VOQQ01000001">
    <property type="protein sequence ID" value="TXC63748.1"/>
    <property type="molecule type" value="Genomic_DNA"/>
</dbReference>
<feature type="region of interest" description="Disordered" evidence="1">
    <location>
        <begin position="137"/>
        <end position="184"/>
    </location>
</feature>
<feature type="compositionally biased region" description="Basic and acidic residues" evidence="1">
    <location>
        <begin position="146"/>
        <end position="155"/>
    </location>
</feature>
<evidence type="ECO:0000256" key="2">
    <source>
        <dbReference type="SAM" id="SignalP"/>
    </source>
</evidence>
<feature type="chain" id="PRO_5022908879" evidence="2">
    <location>
        <begin position="24"/>
        <end position="184"/>
    </location>
</feature>
<protein>
    <submittedName>
        <fullName evidence="3">Uncharacterized protein</fullName>
    </submittedName>
</protein>
<reference evidence="3 4" key="1">
    <citation type="journal article" date="2015" name="J. Microbiol.">
        <title>Sphingosinicella ginsenosidimutans sp. nov., with ginsenoside converting activity.</title>
        <authorList>
            <person name="Kim J.K."/>
            <person name="Kang M.S."/>
            <person name="Park S.C."/>
            <person name="Kim K.M."/>
            <person name="Choi K."/>
            <person name="Yoon M.H."/>
            <person name="Im W.T."/>
        </authorList>
    </citation>
    <scope>NUCLEOTIDE SEQUENCE [LARGE SCALE GENOMIC DNA]</scope>
    <source>
        <strain evidence="3 4">BS-11</strain>
    </source>
</reference>
<dbReference type="Proteomes" id="UP000321249">
    <property type="component" value="Unassembled WGS sequence"/>
</dbReference>
<feature type="compositionally biased region" description="Low complexity" evidence="1">
    <location>
        <begin position="159"/>
        <end position="175"/>
    </location>
</feature>
<evidence type="ECO:0000256" key="1">
    <source>
        <dbReference type="SAM" id="MobiDB-lite"/>
    </source>
</evidence>
<sequence>MRLIPAVVLAGVGSLALAGGAYAASRHVMNVDLPDGGVAQIAYEGDVAPQVKILPARNVAAVPVAFADPFARMDAIFAAMARQHAMMMRQAAAMAAQAQADPGAGPMFVSVTNGAPQGGNFTFVSTTTTGNGTCGHSVQVTQRAGEPARRVERSFGDCSASAAPAPRAAPSAAPETPRPAPRVV</sequence>
<organism evidence="3 4">
    <name type="scientific">Allosphingosinicella ginsenosidimutans</name>
    <dbReference type="NCBI Taxonomy" id="1176539"/>
    <lineage>
        <taxon>Bacteria</taxon>
        <taxon>Pseudomonadati</taxon>
        <taxon>Pseudomonadota</taxon>
        <taxon>Alphaproteobacteria</taxon>
        <taxon>Sphingomonadales</taxon>
        <taxon>Sphingomonadaceae</taxon>
        <taxon>Allosphingosinicella</taxon>
    </lineage>
</organism>
<keyword evidence="2" id="KW-0732">Signal</keyword>
<accession>A0A5C6TVL3</accession>
<feature type="signal peptide" evidence="2">
    <location>
        <begin position="1"/>
        <end position="23"/>
    </location>
</feature>
<name>A0A5C6TVL3_9SPHN</name>
<evidence type="ECO:0000313" key="4">
    <source>
        <dbReference type="Proteomes" id="UP000321249"/>
    </source>
</evidence>
<gene>
    <name evidence="3" type="ORF">FRZ32_08785</name>
</gene>
<proteinExistence type="predicted"/>
<keyword evidence="4" id="KW-1185">Reference proteome</keyword>